<proteinExistence type="predicted"/>
<organism evidence="1">
    <name type="scientific">Arundo donax</name>
    <name type="common">Giant reed</name>
    <name type="synonym">Donax arundinaceus</name>
    <dbReference type="NCBI Taxonomy" id="35708"/>
    <lineage>
        <taxon>Eukaryota</taxon>
        <taxon>Viridiplantae</taxon>
        <taxon>Streptophyta</taxon>
        <taxon>Embryophyta</taxon>
        <taxon>Tracheophyta</taxon>
        <taxon>Spermatophyta</taxon>
        <taxon>Magnoliopsida</taxon>
        <taxon>Liliopsida</taxon>
        <taxon>Poales</taxon>
        <taxon>Poaceae</taxon>
        <taxon>PACMAD clade</taxon>
        <taxon>Arundinoideae</taxon>
        <taxon>Arundineae</taxon>
        <taxon>Arundo</taxon>
    </lineage>
</organism>
<reference evidence="1" key="2">
    <citation type="journal article" date="2015" name="Data Brief">
        <title>Shoot transcriptome of the giant reed, Arundo donax.</title>
        <authorList>
            <person name="Barrero R.A."/>
            <person name="Guerrero F.D."/>
            <person name="Moolhuijzen P."/>
            <person name="Goolsby J.A."/>
            <person name="Tidwell J."/>
            <person name="Bellgard S.E."/>
            <person name="Bellgard M.I."/>
        </authorList>
    </citation>
    <scope>NUCLEOTIDE SEQUENCE</scope>
    <source>
        <tissue evidence="1">Shoot tissue taken approximately 20 cm above the soil surface</tissue>
    </source>
</reference>
<sequence length="45" mass="4926">MDMKTSNRRSSMDGDDLFLLSMAVVMFFRVAGDGDFLGGVAFLGF</sequence>
<dbReference type="AlphaFoldDB" id="A0A0A9BHI7"/>
<name>A0A0A9BHI7_ARUDO</name>
<dbReference type="EMBL" id="GBRH01239133">
    <property type="protein sequence ID" value="JAD58762.1"/>
    <property type="molecule type" value="Transcribed_RNA"/>
</dbReference>
<evidence type="ECO:0000313" key="1">
    <source>
        <dbReference type="EMBL" id="JAD58762.1"/>
    </source>
</evidence>
<protein>
    <submittedName>
        <fullName evidence="1">Uncharacterized protein</fullName>
    </submittedName>
</protein>
<accession>A0A0A9BHI7</accession>
<reference evidence="1" key="1">
    <citation type="submission" date="2014-09" db="EMBL/GenBank/DDBJ databases">
        <authorList>
            <person name="Magalhaes I.L.F."/>
            <person name="Oliveira U."/>
            <person name="Santos F.R."/>
            <person name="Vidigal T.H.D.A."/>
            <person name="Brescovit A.D."/>
            <person name="Santos A.J."/>
        </authorList>
    </citation>
    <scope>NUCLEOTIDE SEQUENCE</scope>
    <source>
        <tissue evidence="1">Shoot tissue taken approximately 20 cm above the soil surface</tissue>
    </source>
</reference>